<dbReference type="CDD" id="cd16010">
    <property type="entry name" value="iPGM"/>
    <property type="match status" value="1"/>
</dbReference>
<comment type="caution">
    <text evidence="16">The sequence shown here is derived from an EMBL/GenBank/DDBJ whole genome shotgun (WGS) entry which is preliminary data.</text>
</comment>
<feature type="binding site" evidence="12">
    <location>
        <begin position="168"/>
        <end position="169"/>
    </location>
    <ligand>
        <name>substrate</name>
    </ligand>
</feature>
<comment type="pathway">
    <text evidence="4">Carbohydrate degradation; glycolysis; pyruvate from D-glyceraldehyde 3-phosphate: step 3/5.</text>
</comment>
<protein>
    <recommendedName>
        <fullName evidence="10">2,3-bisphosphoglycerate-independent phosphoglycerate mutase</fullName>
        <ecNumber evidence="10">5.4.2.12</ecNumber>
    </recommendedName>
</protein>
<reference evidence="16 17" key="1">
    <citation type="submission" date="2017-10" db="EMBL/GenBank/DDBJ databases">
        <title>Novel microbial diversity and functional potential in the marine mammal oral microbiome.</title>
        <authorList>
            <person name="Dudek N.K."/>
            <person name="Sun C.L."/>
            <person name="Burstein D."/>
            <person name="Kantor R.S."/>
            <person name="Aliaga Goltsman D.S."/>
            <person name="Bik E.M."/>
            <person name="Thomas B.C."/>
            <person name="Banfield J.F."/>
            <person name="Relman D.A."/>
        </authorList>
    </citation>
    <scope>NUCLEOTIDE SEQUENCE [LARGE SCALE GENOMIC DNA]</scope>
    <source>
        <strain evidence="16">DOLZORAL124_49_17</strain>
    </source>
</reference>
<dbReference type="InterPro" id="IPR017850">
    <property type="entry name" value="Alkaline_phosphatase_core_sf"/>
</dbReference>
<comment type="function">
    <text evidence="3">Catalyzes the interconversion of 2-phosphoglycerate and 3-phosphoglycerate.</text>
</comment>
<evidence type="ECO:0000256" key="10">
    <source>
        <dbReference type="NCBIfam" id="TIGR01307"/>
    </source>
</evidence>
<feature type="binding site" evidence="12">
    <location>
        <begin position="286"/>
        <end position="289"/>
    </location>
    <ligand>
        <name>substrate</name>
    </ligand>
</feature>
<evidence type="ECO:0000259" key="15">
    <source>
        <dbReference type="Pfam" id="PF06415"/>
    </source>
</evidence>
<dbReference type="EMBL" id="PDPS01000060">
    <property type="protein sequence ID" value="PID55587.1"/>
    <property type="molecule type" value="Genomic_DNA"/>
</dbReference>
<dbReference type="FunFam" id="3.40.1450.10:FF:000002">
    <property type="entry name" value="2,3-bisphosphoglycerate-independent phosphoglycerate mutase"/>
    <property type="match status" value="1"/>
</dbReference>
<dbReference type="Pfam" id="PF01676">
    <property type="entry name" value="Metalloenzyme"/>
    <property type="match status" value="1"/>
</dbReference>
<evidence type="ECO:0000256" key="13">
    <source>
        <dbReference type="PIRSR" id="PIRSR001492-3"/>
    </source>
</evidence>
<comment type="similarity">
    <text evidence="5">Belongs to the BPG-independent phosphoglycerate mutase family.</text>
</comment>
<dbReference type="EC" id="5.4.2.12" evidence="10"/>
<sequence>MSITVEPLAKLPHWQKVNGPVVAIILDGLGIGAGDAGDGVYMSYTPVLDVLRTSELSGQLKAHGTAVGLPGDKDMGNSEVGHNALGAGRVFSQGAKLVEEAFASGALFTTSAWQRAVQRSKEGGVLHFIGLVSDGNVHSHIDHLYGMLAQAAREGVATVRVHALLDGRDVEQKSALNYIVPLEEKLRQLSDSGRSYRIASGGGRMVVTMDRYGANWSVVEKGWQAHVLGKAAAGRFFSSAQQAVEASYAADSTLTDQYMDSFVIVEDDKPVGTIDDGDSVVFFNFRGDRAIEISESFEKDDFSSFDRGRRPDIFYVGMMQYDGDAKIPAHFLIQPPEIDATLGEYLCKSGIRSYAISETQKFGHVTYFWNGNRQGYIDKELETYEEIASDRVTFDLRPWMKAEEITEKVIAAVTSGNYDFIRLNYANPDMVGHTGVEAAIRIAVETVDLCLGRVLAAVKQAEGIAIITADHGNADCMWKEKDGVRQPVVSHTLNPVPFIIKDYSGSNRLALRQLDEPGLANVAATICNLLGFQPPPAYEPSLVIVGKEGD</sequence>
<accession>A0A2G6E0T4</accession>
<feature type="binding site" evidence="12">
    <location>
        <position position="138"/>
    </location>
    <ligand>
        <name>substrate</name>
    </ligand>
</feature>
<evidence type="ECO:0000256" key="7">
    <source>
        <dbReference type="ARBA" id="ARBA00023152"/>
    </source>
</evidence>
<feature type="binding site" evidence="13">
    <location>
        <position position="470"/>
    </location>
    <ligand>
        <name>Mn(2+)</name>
        <dbReference type="ChEBI" id="CHEBI:29035"/>
        <label>2</label>
    </ligand>
</feature>
<evidence type="ECO:0000256" key="11">
    <source>
        <dbReference type="PIRSR" id="PIRSR001492-1"/>
    </source>
</evidence>
<dbReference type="Proteomes" id="UP000229740">
    <property type="component" value="Unassembled WGS sequence"/>
</dbReference>
<dbReference type="UniPathway" id="UPA00109">
    <property type="reaction ID" value="UER00186"/>
</dbReference>
<feature type="domain" description="Metalloenzyme" evidence="14">
    <location>
        <begin position="20"/>
        <end position="533"/>
    </location>
</feature>
<dbReference type="InterPro" id="IPR006124">
    <property type="entry name" value="Metalloenzyme"/>
</dbReference>
<dbReference type="GO" id="GO:0030145">
    <property type="term" value="F:manganese ion binding"/>
    <property type="evidence" value="ECO:0007669"/>
    <property type="project" value="InterPro"/>
</dbReference>
<dbReference type="Gene3D" id="3.40.720.10">
    <property type="entry name" value="Alkaline Phosphatase, subunit A"/>
    <property type="match status" value="1"/>
</dbReference>
<dbReference type="InterPro" id="IPR036646">
    <property type="entry name" value="PGAM_B_sf"/>
</dbReference>
<feature type="binding site" evidence="12">
    <location>
        <position position="204"/>
    </location>
    <ligand>
        <name>substrate</name>
    </ligand>
</feature>
<feature type="binding site" evidence="13">
    <location>
        <position position="78"/>
    </location>
    <ligand>
        <name>Mn(2+)</name>
        <dbReference type="ChEBI" id="CHEBI:29035"/>
        <label>2</label>
    </ligand>
</feature>
<keyword evidence="6 13" id="KW-0479">Metal-binding</keyword>
<evidence type="ECO:0000256" key="6">
    <source>
        <dbReference type="ARBA" id="ARBA00022723"/>
    </source>
</evidence>
<comment type="cofactor">
    <cofactor evidence="2">
        <name>Mn(2+)</name>
        <dbReference type="ChEBI" id="CHEBI:29035"/>
    </cofactor>
</comment>
<evidence type="ECO:0000313" key="16">
    <source>
        <dbReference type="EMBL" id="PID55587.1"/>
    </source>
</evidence>
<evidence type="ECO:0000256" key="2">
    <source>
        <dbReference type="ARBA" id="ARBA00001936"/>
    </source>
</evidence>
<feature type="active site" description="Phosphoserine intermediate" evidence="11">
    <location>
        <position position="78"/>
    </location>
</feature>
<evidence type="ECO:0000256" key="4">
    <source>
        <dbReference type="ARBA" id="ARBA00004798"/>
    </source>
</evidence>
<name>A0A2G6E0T4_9BACT</name>
<evidence type="ECO:0000259" key="14">
    <source>
        <dbReference type="Pfam" id="PF01676"/>
    </source>
</evidence>
<dbReference type="AlphaFoldDB" id="A0A2G6E0T4"/>
<dbReference type="GO" id="GO:0006096">
    <property type="term" value="P:glycolytic process"/>
    <property type="evidence" value="ECO:0007669"/>
    <property type="project" value="UniProtKB-UniRule"/>
</dbReference>
<feature type="binding site" evidence="13">
    <location>
        <position position="429"/>
    </location>
    <ligand>
        <name>Mn(2+)</name>
        <dbReference type="ChEBI" id="CHEBI:29035"/>
        <label>1</label>
    </ligand>
</feature>
<evidence type="ECO:0000256" key="9">
    <source>
        <dbReference type="ARBA" id="ARBA00023235"/>
    </source>
</evidence>
<feature type="binding site" evidence="12">
    <location>
        <position position="211"/>
    </location>
    <ligand>
        <name>substrate</name>
    </ligand>
</feature>
<keyword evidence="7" id="KW-0324">Glycolysis</keyword>
<keyword evidence="9" id="KW-0413">Isomerase</keyword>
<dbReference type="GO" id="GO:0004619">
    <property type="term" value="F:phosphoglycerate mutase activity"/>
    <property type="evidence" value="ECO:0007669"/>
    <property type="project" value="UniProtKB-UniRule"/>
</dbReference>
<evidence type="ECO:0000256" key="3">
    <source>
        <dbReference type="ARBA" id="ARBA00002315"/>
    </source>
</evidence>
<dbReference type="PANTHER" id="PTHR31637:SF0">
    <property type="entry name" value="2,3-BISPHOSPHOGLYCERATE-INDEPENDENT PHOSPHOGLYCERATE MUTASE"/>
    <property type="match status" value="1"/>
</dbReference>
<evidence type="ECO:0000256" key="12">
    <source>
        <dbReference type="PIRSR" id="PIRSR001492-2"/>
    </source>
</evidence>
<dbReference type="InterPro" id="IPR011258">
    <property type="entry name" value="BPG-indep_PGM_N"/>
</dbReference>
<evidence type="ECO:0000256" key="1">
    <source>
        <dbReference type="ARBA" id="ARBA00000370"/>
    </source>
</evidence>
<keyword evidence="8 13" id="KW-0464">Manganese</keyword>
<feature type="binding site" evidence="12">
    <location>
        <position position="361"/>
    </location>
    <ligand>
        <name>substrate</name>
    </ligand>
</feature>
<dbReference type="SUPFAM" id="SSF53649">
    <property type="entry name" value="Alkaline phosphatase-like"/>
    <property type="match status" value="1"/>
</dbReference>
<dbReference type="PANTHER" id="PTHR31637">
    <property type="entry name" value="2,3-BISPHOSPHOGLYCERATE-INDEPENDENT PHOSPHOGLYCERATE MUTASE"/>
    <property type="match status" value="1"/>
</dbReference>
<feature type="binding site" evidence="13">
    <location>
        <position position="471"/>
    </location>
    <ligand>
        <name>Mn(2+)</name>
        <dbReference type="ChEBI" id="CHEBI:29035"/>
        <label>2</label>
    </ligand>
</feature>
<proteinExistence type="inferred from homology"/>
<dbReference type="GO" id="GO:0006007">
    <property type="term" value="P:glucose catabolic process"/>
    <property type="evidence" value="ECO:0007669"/>
    <property type="project" value="InterPro"/>
</dbReference>
<feature type="domain" description="BPG-independent PGAM N-terminal" evidence="15">
    <location>
        <begin position="98"/>
        <end position="322"/>
    </location>
</feature>
<dbReference type="InterPro" id="IPR005995">
    <property type="entry name" value="Pgm_bpd_ind"/>
</dbReference>
<dbReference type="PIRSF" id="PIRSF001492">
    <property type="entry name" value="IPGAM"/>
    <property type="match status" value="1"/>
</dbReference>
<comment type="catalytic activity">
    <reaction evidence="1">
        <text>(2R)-2-phosphoglycerate = (2R)-3-phosphoglycerate</text>
        <dbReference type="Rhea" id="RHEA:15901"/>
        <dbReference type="ChEBI" id="CHEBI:58272"/>
        <dbReference type="ChEBI" id="CHEBI:58289"/>
        <dbReference type="EC" id="5.4.2.12"/>
    </reaction>
</comment>
<evidence type="ECO:0000313" key="17">
    <source>
        <dbReference type="Proteomes" id="UP000229740"/>
    </source>
</evidence>
<feature type="binding site" evidence="13">
    <location>
        <position position="433"/>
    </location>
    <ligand>
        <name>Mn(2+)</name>
        <dbReference type="ChEBI" id="CHEBI:29035"/>
        <label>1</label>
    </ligand>
</feature>
<feature type="binding site" evidence="13">
    <location>
        <position position="27"/>
    </location>
    <ligand>
        <name>Mn(2+)</name>
        <dbReference type="ChEBI" id="CHEBI:29035"/>
        <label>2</label>
    </ligand>
</feature>
<dbReference type="Gene3D" id="3.40.1450.10">
    <property type="entry name" value="BPG-independent phosphoglycerate mutase, domain B"/>
    <property type="match status" value="1"/>
</dbReference>
<evidence type="ECO:0000256" key="8">
    <source>
        <dbReference type="ARBA" id="ARBA00023211"/>
    </source>
</evidence>
<organism evidence="16 17">
    <name type="scientific">candidate division KSB3 bacterium</name>
    <dbReference type="NCBI Taxonomy" id="2044937"/>
    <lineage>
        <taxon>Bacteria</taxon>
        <taxon>candidate division KSB3</taxon>
    </lineage>
</organism>
<evidence type="ECO:0000256" key="5">
    <source>
        <dbReference type="ARBA" id="ARBA00008819"/>
    </source>
</evidence>
<dbReference type="GO" id="GO:0005737">
    <property type="term" value="C:cytoplasm"/>
    <property type="evidence" value="ECO:0007669"/>
    <property type="project" value="InterPro"/>
</dbReference>
<gene>
    <name evidence="16" type="ORF">CSB45_15275</name>
</gene>
<dbReference type="Pfam" id="PF06415">
    <property type="entry name" value="iPGM_N"/>
    <property type="match status" value="1"/>
</dbReference>
<feature type="binding site" evidence="13">
    <location>
        <position position="491"/>
    </location>
    <ligand>
        <name>Mn(2+)</name>
        <dbReference type="ChEBI" id="CHEBI:29035"/>
        <label>1</label>
    </ligand>
</feature>
<dbReference type="SUPFAM" id="SSF64158">
    <property type="entry name" value="2,3-Bisphosphoglycerate-independent phosphoglycerate mutase, substrate-binding domain"/>
    <property type="match status" value="1"/>
</dbReference>
<dbReference type="NCBIfam" id="TIGR01307">
    <property type="entry name" value="pgm_bpd_ind"/>
    <property type="match status" value="1"/>
</dbReference>